<evidence type="ECO:0000313" key="3">
    <source>
        <dbReference type="EMBL" id="KAG6449714.1"/>
    </source>
</evidence>
<dbReference type="EMBL" id="JH668377">
    <property type="protein sequence ID" value="KAG6449714.1"/>
    <property type="molecule type" value="Genomic_DNA"/>
</dbReference>
<organism evidence="3 4">
    <name type="scientific">Manduca sexta</name>
    <name type="common">Tobacco hawkmoth</name>
    <name type="synonym">Tobacco hornworm</name>
    <dbReference type="NCBI Taxonomy" id="7130"/>
    <lineage>
        <taxon>Eukaryota</taxon>
        <taxon>Metazoa</taxon>
        <taxon>Ecdysozoa</taxon>
        <taxon>Arthropoda</taxon>
        <taxon>Hexapoda</taxon>
        <taxon>Insecta</taxon>
        <taxon>Pterygota</taxon>
        <taxon>Neoptera</taxon>
        <taxon>Endopterygota</taxon>
        <taxon>Lepidoptera</taxon>
        <taxon>Glossata</taxon>
        <taxon>Ditrysia</taxon>
        <taxon>Bombycoidea</taxon>
        <taxon>Sphingidae</taxon>
        <taxon>Sphinginae</taxon>
        <taxon>Sphingini</taxon>
        <taxon>Manduca</taxon>
    </lineage>
</organism>
<evidence type="ECO:0000313" key="4">
    <source>
        <dbReference type="Proteomes" id="UP000791440"/>
    </source>
</evidence>
<protein>
    <recommendedName>
        <fullName evidence="2">FKRP stem domain-containing protein</fullName>
    </recommendedName>
</protein>
<dbReference type="Proteomes" id="UP000791440">
    <property type="component" value="Unassembled WGS sequence"/>
</dbReference>
<dbReference type="InterPro" id="IPR055105">
    <property type="entry name" value="FKRP_N"/>
</dbReference>
<keyword evidence="1" id="KW-0812">Transmembrane</keyword>
<sequence>MMLQRLFRGRLSFKLYLIVTLIAIVSVCGYIFPLFRLYSIAPVTVPSNSLPRSSRHLSKLITVVFRQFEDFENDVADSVQSFVSAFPNMPVVIICERPPYPPFPFSATNETLRNVKVVSLELKLSMSPQELNPLTFISTEFVLFVPDSTRVLRRALQQASVAATANPNQAVAISVGNVHLVCQQVTWNYVDWTLHYTKDASGKICDAVHGQHALLIRTSLLSKLPQPFVLPFPESLYLQTAVKNFKVQISDSKLGFGRSMLKTPVAKQRATRHMRDHRLALYRQLGVKALVREDGRVQWYGCKRETQRCFPSVQGTPSYILSGRNTPPCCRRNMRRVAGHVLRALLQAGVRCWLETTSLLGAVIRSDILPWAEHVEIGIHSSDISRVPWLQRGGADADGFVWERATKGHYYRIAYSATNRVYVLVLPFTPRNGTMWPADWVLAHQKEFPERHLHPLAQVNYHFDQFYFFNLFNVGLLWLASSRLAKLNRRIVLIQLLHII</sequence>
<reference evidence="3" key="2">
    <citation type="submission" date="2020-12" db="EMBL/GenBank/DDBJ databases">
        <authorList>
            <person name="Kanost M."/>
        </authorList>
    </citation>
    <scope>NUCLEOTIDE SEQUENCE</scope>
</reference>
<feature type="transmembrane region" description="Helical" evidence="1">
    <location>
        <begin position="12"/>
        <end position="32"/>
    </location>
</feature>
<accession>A0A921Z1N2</accession>
<dbReference type="GO" id="GO:0035269">
    <property type="term" value="P:protein O-linked glycosylation via mannose"/>
    <property type="evidence" value="ECO:0007669"/>
    <property type="project" value="TreeGrafter"/>
</dbReference>
<feature type="domain" description="FKRP stem" evidence="2">
    <location>
        <begin position="50"/>
        <end position="292"/>
    </location>
</feature>
<dbReference type="Pfam" id="PF22921">
    <property type="entry name" value="FKRP_N"/>
    <property type="match status" value="1"/>
</dbReference>
<dbReference type="AlphaFoldDB" id="A0A921Z1N2"/>
<name>A0A921Z1N2_MANSE</name>
<proteinExistence type="predicted"/>
<evidence type="ECO:0000259" key="2">
    <source>
        <dbReference type="Pfam" id="PF22921"/>
    </source>
</evidence>
<dbReference type="InterPro" id="IPR052613">
    <property type="entry name" value="LicD_transferase"/>
</dbReference>
<comment type="caution">
    <text evidence="3">The sequence shown here is derived from an EMBL/GenBank/DDBJ whole genome shotgun (WGS) entry which is preliminary data.</text>
</comment>
<evidence type="ECO:0000256" key="1">
    <source>
        <dbReference type="SAM" id="Phobius"/>
    </source>
</evidence>
<keyword evidence="4" id="KW-1185">Reference proteome</keyword>
<dbReference type="GO" id="GO:0005794">
    <property type="term" value="C:Golgi apparatus"/>
    <property type="evidence" value="ECO:0007669"/>
    <property type="project" value="TreeGrafter"/>
</dbReference>
<keyword evidence="1" id="KW-1133">Transmembrane helix</keyword>
<gene>
    <name evidence="3" type="ORF">O3G_MSEX006177</name>
</gene>
<keyword evidence="1" id="KW-0472">Membrane</keyword>
<dbReference type="PANTHER" id="PTHR13627:SF31">
    <property type="entry name" value="RIBITOL 5-PHOSPHATE TRANSFERASE FKRP"/>
    <property type="match status" value="1"/>
</dbReference>
<reference evidence="3" key="1">
    <citation type="journal article" date="2016" name="Insect Biochem. Mol. Biol.">
        <title>Multifaceted biological insights from a draft genome sequence of the tobacco hornworm moth, Manduca sexta.</title>
        <authorList>
            <person name="Kanost M.R."/>
            <person name="Arrese E.L."/>
            <person name="Cao X."/>
            <person name="Chen Y.R."/>
            <person name="Chellapilla S."/>
            <person name="Goldsmith M.R."/>
            <person name="Grosse-Wilde E."/>
            <person name="Heckel D.G."/>
            <person name="Herndon N."/>
            <person name="Jiang H."/>
            <person name="Papanicolaou A."/>
            <person name="Qu J."/>
            <person name="Soulages J.L."/>
            <person name="Vogel H."/>
            <person name="Walters J."/>
            <person name="Waterhouse R.M."/>
            <person name="Ahn S.J."/>
            <person name="Almeida F.C."/>
            <person name="An C."/>
            <person name="Aqrawi P."/>
            <person name="Bretschneider A."/>
            <person name="Bryant W.B."/>
            <person name="Bucks S."/>
            <person name="Chao H."/>
            <person name="Chevignon G."/>
            <person name="Christen J.M."/>
            <person name="Clarke D.F."/>
            <person name="Dittmer N.T."/>
            <person name="Ferguson L.C.F."/>
            <person name="Garavelou S."/>
            <person name="Gordon K.H.J."/>
            <person name="Gunaratna R.T."/>
            <person name="Han Y."/>
            <person name="Hauser F."/>
            <person name="He Y."/>
            <person name="Heidel-Fischer H."/>
            <person name="Hirsh A."/>
            <person name="Hu Y."/>
            <person name="Jiang H."/>
            <person name="Kalra D."/>
            <person name="Klinner C."/>
            <person name="Konig C."/>
            <person name="Kovar C."/>
            <person name="Kroll A.R."/>
            <person name="Kuwar S.S."/>
            <person name="Lee S.L."/>
            <person name="Lehman R."/>
            <person name="Li K."/>
            <person name="Li Z."/>
            <person name="Liang H."/>
            <person name="Lovelace S."/>
            <person name="Lu Z."/>
            <person name="Mansfield J.H."/>
            <person name="McCulloch K.J."/>
            <person name="Mathew T."/>
            <person name="Morton B."/>
            <person name="Muzny D.M."/>
            <person name="Neunemann D."/>
            <person name="Ongeri F."/>
            <person name="Pauchet Y."/>
            <person name="Pu L.L."/>
            <person name="Pyrousis I."/>
            <person name="Rao X.J."/>
            <person name="Redding A."/>
            <person name="Roesel C."/>
            <person name="Sanchez-Gracia A."/>
            <person name="Schaack S."/>
            <person name="Shukla A."/>
            <person name="Tetreau G."/>
            <person name="Wang Y."/>
            <person name="Xiong G.H."/>
            <person name="Traut W."/>
            <person name="Walsh T.K."/>
            <person name="Worley K.C."/>
            <person name="Wu D."/>
            <person name="Wu W."/>
            <person name="Wu Y.Q."/>
            <person name="Zhang X."/>
            <person name="Zou Z."/>
            <person name="Zucker H."/>
            <person name="Briscoe A.D."/>
            <person name="Burmester T."/>
            <person name="Clem R.J."/>
            <person name="Feyereisen R."/>
            <person name="Grimmelikhuijzen C.J.P."/>
            <person name="Hamodrakas S.J."/>
            <person name="Hansson B.S."/>
            <person name="Huguet E."/>
            <person name="Jermiin L.S."/>
            <person name="Lan Q."/>
            <person name="Lehman H.K."/>
            <person name="Lorenzen M."/>
            <person name="Merzendorfer H."/>
            <person name="Michalopoulos I."/>
            <person name="Morton D.B."/>
            <person name="Muthukrishnan S."/>
            <person name="Oakeshott J.G."/>
            <person name="Palmer W."/>
            <person name="Park Y."/>
            <person name="Passarelli A.L."/>
            <person name="Rozas J."/>
            <person name="Schwartz L.M."/>
            <person name="Smith W."/>
            <person name="Southgate A."/>
            <person name="Vilcinskas A."/>
            <person name="Vogt R."/>
            <person name="Wang P."/>
            <person name="Werren J."/>
            <person name="Yu X.Q."/>
            <person name="Zhou J.J."/>
            <person name="Brown S.J."/>
            <person name="Scherer S.E."/>
            <person name="Richards S."/>
            <person name="Blissard G.W."/>
        </authorList>
    </citation>
    <scope>NUCLEOTIDE SEQUENCE</scope>
</reference>
<dbReference type="PANTHER" id="PTHR13627">
    <property type="entry name" value="FUKUTIN RELATED PROTEIN"/>
    <property type="match status" value="1"/>
</dbReference>